<feature type="chain" id="PRO_5012692376" evidence="1">
    <location>
        <begin position="24"/>
        <end position="959"/>
    </location>
</feature>
<gene>
    <name evidence="3" type="ORF">SAMN06269173_11935</name>
</gene>
<dbReference type="AlphaFoldDB" id="A0A239B7N8"/>
<name>A0A239B7N8_9BACT</name>
<keyword evidence="4" id="KW-1185">Reference proteome</keyword>
<evidence type="ECO:0000259" key="2">
    <source>
        <dbReference type="Pfam" id="PF18962"/>
    </source>
</evidence>
<feature type="domain" description="Secretion system C-terminal sorting" evidence="2">
    <location>
        <begin position="890"/>
        <end position="950"/>
    </location>
</feature>
<evidence type="ECO:0000256" key="1">
    <source>
        <dbReference type="SAM" id="SignalP"/>
    </source>
</evidence>
<reference evidence="4" key="1">
    <citation type="submission" date="2017-06" db="EMBL/GenBank/DDBJ databases">
        <authorList>
            <person name="Varghese N."/>
            <person name="Submissions S."/>
        </authorList>
    </citation>
    <scope>NUCLEOTIDE SEQUENCE [LARGE SCALE GENOMIC DNA]</scope>
    <source>
        <strain evidence="4">DSM 28041</strain>
    </source>
</reference>
<organism evidence="3 4">
    <name type="scientific">Hymenobacter mucosus</name>
    <dbReference type="NCBI Taxonomy" id="1411120"/>
    <lineage>
        <taxon>Bacteria</taxon>
        <taxon>Pseudomonadati</taxon>
        <taxon>Bacteroidota</taxon>
        <taxon>Cytophagia</taxon>
        <taxon>Cytophagales</taxon>
        <taxon>Hymenobacteraceae</taxon>
        <taxon>Hymenobacter</taxon>
    </lineage>
</organism>
<proteinExistence type="predicted"/>
<keyword evidence="1" id="KW-0732">Signal</keyword>
<dbReference type="InterPro" id="IPR013783">
    <property type="entry name" value="Ig-like_fold"/>
</dbReference>
<dbReference type="Proteomes" id="UP000198310">
    <property type="component" value="Unassembled WGS sequence"/>
</dbReference>
<dbReference type="Pfam" id="PF18962">
    <property type="entry name" value="Por_Secre_tail"/>
    <property type="match status" value="1"/>
</dbReference>
<protein>
    <submittedName>
        <fullName evidence="3">Por secretion system C-terminal sorting domain-containing protein</fullName>
    </submittedName>
</protein>
<accession>A0A239B7N8</accession>
<dbReference type="CDD" id="cd00102">
    <property type="entry name" value="IPT"/>
    <property type="match status" value="1"/>
</dbReference>
<dbReference type="NCBIfam" id="TIGR04183">
    <property type="entry name" value="Por_Secre_tail"/>
    <property type="match status" value="1"/>
</dbReference>
<dbReference type="EMBL" id="FZNS01000019">
    <property type="protein sequence ID" value="SNS03967.1"/>
    <property type="molecule type" value="Genomic_DNA"/>
</dbReference>
<dbReference type="SUPFAM" id="SSF81296">
    <property type="entry name" value="E set domains"/>
    <property type="match status" value="1"/>
</dbReference>
<evidence type="ECO:0000313" key="4">
    <source>
        <dbReference type="Proteomes" id="UP000198310"/>
    </source>
</evidence>
<evidence type="ECO:0000313" key="3">
    <source>
        <dbReference type="EMBL" id="SNS03967.1"/>
    </source>
</evidence>
<dbReference type="InterPro" id="IPR014756">
    <property type="entry name" value="Ig_E-set"/>
</dbReference>
<feature type="signal peptide" evidence="1">
    <location>
        <begin position="1"/>
        <end position="23"/>
    </location>
</feature>
<dbReference type="InterPro" id="IPR026444">
    <property type="entry name" value="Secre_tail"/>
</dbReference>
<sequence length="959" mass="99027">MKQVLLLASLFTTFFIQSVDSFAQTTIVNYTFNSGASYAELTPVLAPNVTATASSTEPFTTFNGNGTGAAAFTATSIAGQALGMNNSSGNNSRYFEFTLGGTSLPTYSSYKLYYQQQHPASGAPTLTVSFSTNGGSSFTDLPAVTSTVVSSFTEHVVDLSGYYALNNKSNIILRLLASGASGTSTLRIDNVQIQAVSSLNPVPVLTSINPTSIAEGSNGFALTVTGSGFFGGSTVQLDGVSLATTVVSATQLTASVPASSVSKAGTATITVVNPGPGGGTSGSSSFVISPVVRWDGGAGSSSWFDAQNWVGDAVPTENDDVLLDHAVVAGRYTVLLVPRGATSTTSSPAVGIRSLTLNPGAGDSILFEIPTLNTNSAPLSLTRSSVTEIALAVHSKAVVTNASDVGVIDVVGANPTFYLYNGGTYRHYTDRPHAALVENLAAVVGTEAGIWEFRAKSQSSATVSINGRTYPNLLFRSRLGQNAINYTGSGSSPLVVRGKLVVGPGATFTASTNSEIRVAGDIVVQGAFRFQPQTSGTTTARLVLNGSTAQRISGAAWGGPASSGSYLGADVPLQITNTSAAGVTLATSVQVNNVLQLTAGRLTTDATNMLTLLNDATGGSDNSFVNGPVARVAAGPATLAFPLGRPTSQSTAYRPLVLTITALTQATAFTAVQTEGSFEPGLLTGDLRRVNRVRHFAISAEPSLAPGAFAGTVALAFGPDDQVNNPEASALVVARNNGSGWSSVGRGGSTGTATAGSYVSGSLTSGPMTGLGRFALASTDASISQNPLPVSLTKFDAQRLASGVQVYWITATEQANAQFEVQRRTANGQFATVATLAGQGNSAVAHNYTWMDETRESGTLYYRLRQVDVTGTATFSAVAVVSGATDLAIVYPNPVQDQLTIQVPAALRYQVLNLLGQVVLTGKTQPGTTYLRVEHLLPGAYYLQFEGEAKTRGVTFHKQ</sequence>
<dbReference type="RefSeq" id="WP_089334380.1">
    <property type="nucleotide sequence ID" value="NZ_FZNS01000019.1"/>
</dbReference>
<dbReference type="Gene3D" id="2.60.40.10">
    <property type="entry name" value="Immunoglobulins"/>
    <property type="match status" value="1"/>
</dbReference>